<dbReference type="GO" id="GO:0042742">
    <property type="term" value="P:defense response to bacterium"/>
    <property type="evidence" value="ECO:0007669"/>
    <property type="project" value="UniProtKB-KW"/>
</dbReference>
<dbReference type="GO" id="GO:0005179">
    <property type="term" value="F:hormone activity"/>
    <property type="evidence" value="ECO:0007669"/>
    <property type="project" value="UniProtKB-KW"/>
</dbReference>
<gene>
    <name evidence="9" type="ORF">D9C73_015809</name>
</gene>
<dbReference type="PANTHER" id="PTHR16877:SF0">
    <property type="entry name" value="HEPCIDIN"/>
    <property type="match status" value="1"/>
</dbReference>
<proteinExistence type="inferred from homology"/>
<keyword evidence="5" id="KW-0372">Hormone</keyword>
<name>A0A4U5V1Z2_COLLU</name>
<evidence type="ECO:0000256" key="6">
    <source>
        <dbReference type="ARBA" id="ARBA00022729"/>
    </source>
</evidence>
<dbReference type="InterPro" id="IPR010500">
    <property type="entry name" value="Hepcidin"/>
</dbReference>
<evidence type="ECO:0000256" key="3">
    <source>
        <dbReference type="ARBA" id="ARBA00022525"/>
    </source>
</evidence>
<evidence type="ECO:0000256" key="8">
    <source>
        <dbReference type="ARBA" id="ARBA00023157"/>
    </source>
</evidence>
<dbReference type="Proteomes" id="UP000298787">
    <property type="component" value="Chromosome 14"/>
</dbReference>
<keyword evidence="4" id="KW-0929">Antimicrobial</keyword>
<dbReference type="PANTHER" id="PTHR16877">
    <property type="entry name" value="HEPCIDIN"/>
    <property type="match status" value="1"/>
</dbReference>
<dbReference type="EMBL" id="CM014091">
    <property type="protein sequence ID" value="TKS81703.1"/>
    <property type="molecule type" value="Genomic_DNA"/>
</dbReference>
<keyword evidence="7" id="KW-0044">Antibiotic</keyword>
<keyword evidence="3" id="KW-0964">Secreted</keyword>
<evidence type="ECO:0000313" key="10">
    <source>
        <dbReference type="Proteomes" id="UP000298787"/>
    </source>
</evidence>
<keyword evidence="6" id="KW-0732">Signal</keyword>
<dbReference type="STRING" id="240159.A0A4U5V1Z2"/>
<evidence type="ECO:0000256" key="2">
    <source>
        <dbReference type="ARBA" id="ARBA00008022"/>
    </source>
</evidence>
<evidence type="ECO:0000256" key="5">
    <source>
        <dbReference type="ARBA" id="ARBA00022702"/>
    </source>
</evidence>
<dbReference type="AlphaFoldDB" id="A0A4U5V1Z2"/>
<reference evidence="9 10" key="1">
    <citation type="submission" date="2019-01" db="EMBL/GenBank/DDBJ databases">
        <title>Genome Assembly of Collichthys lucidus.</title>
        <authorList>
            <person name="Cai M."/>
            <person name="Xiao S."/>
        </authorList>
    </citation>
    <scope>NUCLEOTIDE SEQUENCE [LARGE SCALE GENOMIC DNA]</scope>
    <source>
        <strain evidence="9">JT15FE1705JMU</strain>
        <tissue evidence="9">Muscle</tissue>
    </source>
</reference>
<organism evidence="9 10">
    <name type="scientific">Collichthys lucidus</name>
    <name type="common">Big head croaker</name>
    <name type="synonym">Sciaena lucida</name>
    <dbReference type="NCBI Taxonomy" id="240159"/>
    <lineage>
        <taxon>Eukaryota</taxon>
        <taxon>Metazoa</taxon>
        <taxon>Chordata</taxon>
        <taxon>Craniata</taxon>
        <taxon>Vertebrata</taxon>
        <taxon>Euteleostomi</taxon>
        <taxon>Actinopterygii</taxon>
        <taxon>Neopterygii</taxon>
        <taxon>Teleostei</taxon>
        <taxon>Neoteleostei</taxon>
        <taxon>Acanthomorphata</taxon>
        <taxon>Eupercaria</taxon>
        <taxon>Sciaenidae</taxon>
        <taxon>Collichthys</taxon>
    </lineage>
</organism>
<dbReference type="GO" id="GO:0006879">
    <property type="term" value="P:intracellular iron ion homeostasis"/>
    <property type="evidence" value="ECO:0007669"/>
    <property type="project" value="InterPro"/>
</dbReference>
<dbReference type="Pfam" id="PF06446">
    <property type="entry name" value="Hepcidin"/>
    <property type="match status" value="1"/>
</dbReference>
<comment type="similarity">
    <text evidence="2">Belongs to the hepcidin family.</text>
</comment>
<protein>
    <submittedName>
        <fullName evidence="9">Hepcidin</fullName>
    </submittedName>
</protein>
<accession>A0A4U5V1Z2</accession>
<comment type="subcellular location">
    <subcellularLocation>
        <location evidence="1">Secreted</location>
    </subcellularLocation>
</comment>
<evidence type="ECO:0000256" key="7">
    <source>
        <dbReference type="ARBA" id="ARBA00023022"/>
    </source>
</evidence>
<evidence type="ECO:0000313" key="9">
    <source>
        <dbReference type="EMBL" id="TKS81703.1"/>
    </source>
</evidence>
<evidence type="ECO:0000256" key="1">
    <source>
        <dbReference type="ARBA" id="ARBA00004613"/>
    </source>
</evidence>
<keyword evidence="10" id="KW-1185">Reference proteome</keyword>
<keyword evidence="8" id="KW-1015">Disulfide bond</keyword>
<evidence type="ECO:0000256" key="4">
    <source>
        <dbReference type="ARBA" id="ARBA00022529"/>
    </source>
</evidence>
<dbReference type="GO" id="GO:0005576">
    <property type="term" value="C:extracellular region"/>
    <property type="evidence" value="ECO:0007669"/>
    <property type="project" value="UniProtKB-SubCell"/>
</dbReference>
<sequence length="128" mass="14484">MSINVSMFCTSNHQTREELRELTRLTKRSSDILLKLNQSNPPKMKTFSVAVAVAVVLAFICLQESSAVPVNEGQELEQQIYFDDPEMPVESWKMPYHLRQKRHSSAAKCRFCCGCCPEMIGCGVCCTF</sequence>